<sequence>MNWKQDYILLNEISRKVSQTVNEHGDEIELETIQFHDHCRAFATICQNEAPFKDFFAEGVDYHSESEAARKALEELYRQAYYLS</sequence>
<dbReference type="EMBL" id="JAIQUM010000003">
    <property type="protein sequence ID" value="MBZ5749048.1"/>
    <property type="molecule type" value="Genomic_DNA"/>
</dbReference>
<comment type="caution">
    <text evidence="1">The sequence shown here is derived from an EMBL/GenBank/DDBJ whole genome shotgun (WGS) entry which is preliminary data.</text>
</comment>
<dbReference type="Proteomes" id="UP001165287">
    <property type="component" value="Unassembled WGS sequence"/>
</dbReference>
<protein>
    <recommendedName>
        <fullName evidence="3">Phage protein</fullName>
    </recommendedName>
</protein>
<accession>A0ABS7UL47</accession>
<name>A0ABS7UL47_9BACI</name>
<gene>
    <name evidence="1" type="ORF">K9V48_02055</name>
</gene>
<evidence type="ECO:0008006" key="3">
    <source>
        <dbReference type="Google" id="ProtNLM"/>
    </source>
</evidence>
<dbReference type="RefSeq" id="WP_224136473.1">
    <property type="nucleotide sequence ID" value="NZ_JAIQUM010000003.1"/>
</dbReference>
<reference evidence="1" key="1">
    <citation type="submission" date="2024-05" db="EMBL/GenBank/DDBJ databases">
        <title>Metabacillus sp. nov., isolated from the rhizosphere soil of tomato plants.</title>
        <authorList>
            <person name="Ma R."/>
        </authorList>
    </citation>
    <scope>NUCLEOTIDE SEQUENCE</scope>
    <source>
        <strain evidence="1">DBTR6</strain>
    </source>
</reference>
<keyword evidence="2" id="KW-1185">Reference proteome</keyword>
<proteinExistence type="predicted"/>
<evidence type="ECO:0000313" key="2">
    <source>
        <dbReference type="Proteomes" id="UP001165287"/>
    </source>
</evidence>
<evidence type="ECO:0000313" key="1">
    <source>
        <dbReference type="EMBL" id="MBZ5749048.1"/>
    </source>
</evidence>
<organism evidence="1 2">
    <name type="scientific">Metabacillus rhizolycopersici</name>
    <dbReference type="NCBI Taxonomy" id="2875709"/>
    <lineage>
        <taxon>Bacteria</taxon>
        <taxon>Bacillati</taxon>
        <taxon>Bacillota</taxon>
        <taxon>Bacilli</taxon>
        <taxon>Bacillales</taxon>
        <taxon>Bacillaceae</taxon>
        <taxon>Metabacillus</taxon>
    </lineage>
</organism>